<dbReference type="GO" id="GO:0005524">
    <property type="term" value="F:ATP binding"/>
    <property type="evidence" value="ECO:0007669"/>
    <property type="project" value="UniProtKB-KW"/>
</dbReference>
<keyword evidence="7" id="KW-0132">Cell division</keyword>
<dbReference type="InterPro" id="IPR050625">
    <property type="entry name" value="ParA/MinD_ATPase"/>
</dbReference>
<sequence length="264" mass="27773">MTAVVYTIASGKGGTGKTTATANIGTALAALGKRVVILDADIGMANLGLVMGLEKRPVTLHEVLSGTARIEDAIYEGPAGVMVAPCGISLKGFQSSNPERLKDVMGRLVDQFEIMLIDAPAGISKDAVIPMAIADEVILVVNPELSSMADGLKTKILTEMVGGRVKGAIVNRAGMEKVDIPKQKVAELLNTRIIGVVPEDPNVRRAAAFKTPLVINAPRSPAAVAFKKIAANLAGTEFKEDIENNGKKESFVEKLARSLFGGRK</sequence>
<evidence type="ECO:0000259" key="4">
    <source>
        <dbReference type="Pfam" id="PF01656"/>
    </source>
</evidence>
<gene>
    <name evidence="5" type="ORF">ENG09_03750</name>
    <name evidence="6" type="ORF">ENI32_06910</name>
    <name evidence="7" type="ORF">SBU_000753</name>
</gene>
<reference evidence="5" key="2">
    <citation type="journal article" date="2020" name="mSystems">
        <title>Genome- and Community-Level Interaction Insights into Carbon Utilization and Element Cycling Functions of Hydrothermarchaeota in Hydrothermal Sediment.</title>
        <authorList>
            <person name="Zhou Z."/>
            <person name="Liu Y."/>
            <person name="Xu W."/>
            <person name="Pan J."/>
            <person name="Luo Z.H."/>
            <person name="Li M."/>
        </authorList>
    </citation>
    <scope>NUCLEOTIDE SEQUENCE [LARGE SCALE GENOMIC DNA]</scope>
    <source>
        <strain evidence="5">HyVt-185</strain>
        <strain evidence="6">HyVt-386</strain>
    </source>
</reference>
<dbReference type="STRING" id="1839936.SBU_000753"/>
<dbReference type="Proteomes" id="UP000885863">
    <property type="component" value="Unassembled WGS sequence"/>
</dbReference>
<name>A0A1F2P666_9EURY</name>
<dbReference type="NCBIfam" id="TIGR01969">
    <property type="entry name" value="minD_arch"/>
    <property type="match status" value="1"/>
</dbReference>
<proteinExistence type="predicted"/>
<evidence type="ECO:0000313" key="8">
    <source>
        <dbReference type="Proteomes" id="UP000185779"/>
    </source>
</evidence>
<keyword evidence="1 3" id="KW-0547">Nucleotide-binding</keyword>
<dbReference type="PANTHER" id="PTHR43384:SF10">
    <property type="entry name" value="ATPASE INVOLVED IN CHROMOSOME PARTITIONING, PARA_MIND FAMILY"/>
    <property type="match status" value="1"/>
</dbReference>
<dbReference type="Proteomes" id="UP000885936">
    <property type="component" value="Unassembled WGS sequence"/>
</dbReference>
<protein>
    <submittedName>
        <fullName evidence="7">Cell division ATPase MinD, archaeal</fullName>
    </submittedName>
    <submittedName>
        <fullName evidence="5">Septum site-determining protein MinD</fullName>
    </submittedName>
</protein>
<dbReference type="EMBL" id="LYOR01000003">
    <property type="protein sequence ID" value="OFV66211.1"/>
    <property type="molecule type" value="Genomic_DNA"/>
</dbReference>
<feature type="domain" description="CobQ/CobB/MinD/ParA nucleotide binding" evidence="4">
    <location>
        <begin position="7"/>
        <end position="212"/>
    </location>
</feature>
<keyword evidence="8" id="KW-1185">Reference proteome</keyword>
<accession>A0A1F2P666</accession>
<evidence type="ECO:0000313" key="7">
    <source>
        <dbReference type="EMBL" id="OFV66211.1"/>
    </source>
</evidence>
<dbReference type="EMBL" id="DRIE01000111">
    <property type="protein sequence ID" value="HEC57588.1"/>
    <property type="molecule type" value="Genomic_DNA"/>
</dbReference>
<dbReference type="GO" id="GO:0005829">
    <property type="term" value="C:cytosol"/>
    <property type="evidence" value="ECO:0007669"/>
    <property type="project" value="TreeGrafter"/>
</dbReference>
<dbReference type="Gene3D" id="3.40.50.300">
    <property type="entry name" value="P-loop containing nucleotide triphosphate hydrolases"/>
    <property type="match status" value="1"/>
</dbReference>
<reference evidence="7 8" key="1">
    <citation type="submission" date="2016-05" db="EMBL/GenBank/DDBJ databases">
        <title>Microbial consortia oxidize butane by reversing methanogenesis.</title>
        <authorList>
            <person name="Laso-Perez R."/>
            <person name="Richter M."/>
            <person name="Wegener G."/>
            <person name="Musat F."/>
        </authorList>
    </citation>
    <scope>NUCLEOTIDE SEQUENCE [LARGE SCALE GENOMIC DNA]</scope>
    <source>
        <strain evidence="7">BOX1</strain>
    </source>
</reference>
<dbReference type="GO" id="GO:0016887">
    <property type="term" value="F:ATP hydrolysis activity"/>
    <property type="evidence" value="ECO:0007669"/>
    <property type="project" value="TreeGrafter"/>
</dbReference>
<dbReference type="PANTHER" id="PTHR43384">
    <property type="entry name" value="SEPTUM SITE-DETERMINING PROTEIN MIND HOMOLOG, CHLOROPLASTIC-RELATED"/>
    <property type="match status" value="1"/>
</dbReference>
<feature type="binding site" evidence="3">
    <location>
        <begin position="12"/>
        <end position="19"/>
    </location>
    <ligand>
        <name>ATP</name>
        <dbReference type="ChEBI" id="CHEBI:30616"/>
    </ligand>
</feature>
<dbReference type="PIRSF" id="PIRSF003092">
    <property type="entry name" value="MinD"/>
    <property type="match status" value="1"/>
</dbReference>
<dbReference type="Pfam" id="PF01656">
    <property type="entry name" value="CbiA"/>
    <property type="match status" value="1"/>
</dbReference>
<comment type="caution">
    <text evidence="7">The sequence shown here is derived from an EMBL/GenBank/DDBJ whole genome shotgun (WGS) entry which is preliminary data.</text>
</comment>
<dbReference type="InterPro" id="IPR010224">
    <property type="entry name" value="MinD_archaea"/>
</dbReference>
<evidence type="ECO:0000256" key="2">
    <source>
        <dbReference type="ARBA" id="ARBA00022840"/>
    </source>
</evidence>
<dbReference type="SUPFAM" id="SSF52540">
    <property type="entry name" value="P-loop containing nucleoside triphosphate hydrolases"/>
    <property type="match status" value="1"/>
</dbReference>
<dbReference type="EMBL" id="DQZR01000159">
    <property type="protein sequence ID" value="HDM36353.1"/>
    <property type="molecule type" value="Genomic_DNA"/>
</dbReference>
<evidence type="ECO:0000313" key="6">
    <source>
        <dbReference type="EMBL" id="HEC57588.1"/>
    </source>
</evidence>
<evidence type="ECO:0000256" key="3">
    <source>
        <dbReference type="PIRSR" id="PIRSR003092-1"/>
    </source>
</evidence>
<dbReference type="PATRIC" id="fig|1839936.3.peg.763"/>
<evidence type="ECO:0000256" key="1">
    <source>
        <dbReference type="ARBA" id="ARBA00022741"/>
    </source>
</evidence>
<keyword evidence="2 3" id="KW-0067">ATP-binding</keyword>
<dbReference type="InterPro" id="IPR002586">
    <property type="entry name" value="CobQ/CobB/MinD/ParA_Nub-bd_dom"/>
</dbReference>
<dbReference type="InterPro" id="IPR027417">
    <property type="entry name" value="P-loop_NTPase"/>
</dbReference>
<evidence type="ECO:0000313" key="5">
    <source>
        <dbReference type="EMBL" id="HDM36353.1"/>
    </source>
</evidence>
<organism evidence="7 8">
    <name type="scientific">Candidatus Syntropharchaeum butanivorans</name>
    <dbReference type="NCBI Taxonomy" id="1839936"/>
    <lineage>
        <taxon>Archaea</taxon>
        <taxon>Methanobacteriati</taxon>
        <taxon>Methanobacteriota</taxon>
        <taxon>Stenosarchaea group</taxon>
        <taxon>Methanomicrobia</taxon>
        <taxon>Methanosarcinales</taxon>
        <taxon>ANME-2 cluster</taxon>
        <taxon>Candidatus Syntropharchaeum</taxon>
    </lineage>
</organism>
<dbReference type="GO" id="GO:0051782">
    <property type="term" value="P:negative regulation of cell division"/>
    <property type="evidence" value="ECO:0007669"/>
    <property type="project" value="TreeGrafter"/>
</dbReference>
<dbReference type="GO" id="GO:0051301">
    <property type="term" value="P:cell division"/>
    <property type="evidence" value="ECO:0007669"/>
    <property type="project" value="UniProtKB-KW"/>
</dbReference>
<keyword evidence="7" id="KW-0131">Cell cycle</keyword>
<dbReference type="Proteomes" id="UP000185779">
    <property type="component" value="Unassembled WGS sequence"/>
</dbReference>
<dbReference type="InterPro" id="IPR025501">
    <property type="entry name" value="MinD_FleN"/>
</dbReference>
<dbReference type="AlphaFoldDB" id="A0A1F2P666"/>
<dbReference type="GO" id="GO:0009898">
    <property type="term" value="C:cytoplasmic side of plasma membrane"/>
    <property type="evidence" value="ECO:0007669"/>
    <property type="project" value="TreeGrafter"/>
</dbReference>